<evidence type="ECO:0000313" key="1">
    <source>
        <dbReference type="EMBL" id="MEB6855675.1"/>
    </source>
</evidence>
<dbReference type="Pfam" id="PF26207">
    <property type="entry name" value="Phage_phiTE_015"/>
    <property type="match status" value="1"/>
</dbReference>
<dbReference type="InterPro" id="IPR058601">
    <property type="entry name" value="Phage_phiTE_015-like"/>
</dbReference>
<accession>A0ABU6EAL9</accession>
<gene>
    <name evidence="1" type="ORF">NA736_01325</name>
</gene>
<dbReference type="RefSeq" id="WP_325933917.1">
    <property type="nucleotide sequence ID" value="NZ_JAMZOO010000001.1"/>
</dbReference>
<comment type="caution">
    <text evidence="1">The sequence shown here is derived from an EMBL/GenBank/DDBJ whole genome shotgun (WGS) entry which is preliminary data.</text>
</comment>
<dbReference type="Proteomes" id="UP001332939">
    <property type="component" value="Unassembled WGS sequence"/>
</dbReference>
<evidence type="ECO:0000313" key="2">
    <source>
        <dbReference type="Proteomes" id="UP001332939"/>
    </source>
</evidence>
<sequence>MDKSRRQFEEWSDGKDLYDISPFDIWQASRESLEVELPYKHQPKFYSYEDGINTGLNMCRDILISNGVKIKNE</sequence>
<dbReference type="EMBL" id="JAMZOO010000001">
    <property type="protein sequence ID" value="MEB6855675.1"/>
    <property type="molecule type" value="Genomic_DNA"/>
</dbReference>
<protein>
    <recommendedName>
        <fullName evidence="3">Phage protein</fullName>
    </recommendedName>
</protein>
<evidence type="ECO:0008006" key="3">
    <source>
        <dbReference type="Google" id="ProtNLM"/>
    </source>
</evidence>
<reference evidence="1 2" key="1">
    <citation type="submission" date="2022-05" db="EMBL/GenBank/DDBJ databases">
        <title>Whole genome sequences of Escherichia coli of fish isolates collected from Assam, India.</title>
        <authorList>
            <person name="Sudha S."/>
            <person name="Muneeb K.H."/>
            <person name="Rakshit O."/>
            <person name="Mendem S.K."/>
            <person name="Raisen C."/>
            <person name="Holmes M.A."/>
            <person name="Shome B.R."/>
            <person name="Sivaraman G.K."/>
        </authorList>
    </citation>
    <scope>NUCLEOTIDE SEQUENCE [LARGE SCALE GENOMIC DNA]</scope>
    <source>
        <strain evidence="1 2">278</strain>
    </source>
</reference>
<proteinExistence type="predicted"/>
<name>A0ABU6EAL9_9GAMM</name>
<keyword evidence="2" id="KW-1185">Reference proteome</keyword>
<organism evidence="1 2">
    <name type="scientific">Proteus cibi</name>
    <dbReference type="NCBI Taxonomy" id="2050966"/>
    <lineage>
        <taxon>Bacteria</taxon>
        <taxon>Pseudomonadati</taxon>
        <taxon>Pseudomonadota</taxon>
        <taxon>Gammaproteobacteria</taxon>
        <taxon>Enterobacterales</taxon>
        <taxon>Morganellaceae</taxon>
        <taxon>Proteus</taxon>
    </lineage>
</organism>